<evidence type="ECO:0000313" key="2">
    <source>
        <dbReference type="EMBL" id="KAL1140239.1"/>
    </source>
</evidence>
<sequence>MAFKRRNMFYENKKQKTREIASPSCMNNSALEDTLEARGIQEAPHHFHIIEGQRKKNYLPEACQRQPGGKVGRGPDTSMASYVPLPFFGRRHVTTRPAKIPPP</sequence>
<dbReference type="AlphaFoldDB" id="A0ABD0YYG0"/>
<dbReference type="EMBL" id="JBFDAA010000001">
    <property type="protein sequence ID" value="KAL1140239.1"/>
    <property type="molecule type" value="Genomic_DNA"/>
</dbReference>
<organism evidence="2 3">
    <name type="scientific">Ranatra chinensis</name>
    <dbReference type="NCBI Taxonomy" id="642074"/>
    <lineage>
        <taxon>Eukaryota</taxon>
        <taxon>Metazoa</taxon>
        <taxon>Ecdysozoa</taxon>
        <taxon>Arthropoda</taxon>
        <taxon>Hexapoda</taxon>
        <taxon>Insecta</taxon>
        <taxon>Pterygota</taxon>
        <taxon>Neoptera</taxon>
        <taxon>Paraneoptera</taxon>
        <taxon>Hemiptera</taxon>
        <taxon>Heteroptera</taxon>
        <taxon>Panheteroptera</taxon>
        <taxon>Nepomorpha</taxon>
        <taxon>Nepidae</taxon>
        <taxon>Ranatrinae</taxon>
        <taxon>Ranatra</taxon>
    </lineage>
</organism>
<gene>
    <name evidence="2" type="ORF">AAG570_000171</name>
</gene>
<proteinExistence type="predicted"/>
<reference evidence="2 3" key="1">
    <citation type="submission" date="2024-07" db="EMBL/GenBank/DDBJ databases">
        <title>Chromosome-level genome assembly of the water stick insect Ranatra chinensis (Heteroptera: Nepidae).</title>
        <authorList>
            <person name="Liu X."/>
        </authorList>
    </citation>
    <scope>NUCLEOTIDE SEQUENCE [LARGE SCALE GENOMIC DNA]</scope>
    <source>
        <strain evidence="2">Cailab_2021Rc</strain>
        <tissue evidence="2">Muscle</tissue>
    </source>
</reference>
<accession>A0ABD0YYG0</accession>
<evidence type="ECO:0000256" key="1">
    <source>
        <dbReference type="SAM" id="MobiDB-lite"/>
    </source>
</evidence>
<comment type="caution">
    <text evidence="2">The sequence shown here is derived from an EMBL/GenBank/DDBJ whole genome shotgun (WGS) entry which is preliminary data.</text>
</comment>
<evidence type="ECO:0000313" key="3">
    <source>
        <dbReference type="Proteomes" id="UP001558652"/>
    </source>
</evidence>
<protein>
    <submittedName>
        <fullName evidence="2">Uncharacterized protein</fullName>
    </submittedName>
</protein>
<name>A0ABD0YYG0_9HEMI</name>
<feature type="region of interest" description="Disordered" evidence="1">
    <location>
        <begin position="1"/>
        <end position="21"/>
    </location>
</feature>
<keyword evidence="3" id="KW-1185">Reference proteome</keyword>
<dbReference type="Proteomes" id="UP001558652">
    <property type="component" value="Unassembled WGS sequence"/>
</dbReference>